<evidence type="ECO:0000313" key="2">
    <source>
        <dbReference type="Proteomes" id="UP000192936"/>
    </source>
</evidence>
<reference evidence="1 2" key="1">
    <citation type="submission" date="2017-04" db="EMBL/GenBank/DDBJ databases">
        <authorList>
            <person name="Afonso C.L."/>
            <person name="Miller P.J."/>
            <person name="Scott M.A."/>
            <person name="Spackman E."/>
            <person name="Goraichik I."/>
            <person name="Dimitrov K.M."/>
            <person name="Suarez D.L."/>
            <person name="Swayne D.E."/>
        </authorList>
    </citation>
    <scope>NUCLEOTIDE SEQUENCE [LARGE SCALE GENOMIC DNA]</scope>
    <source>
        <strain evidence="1 2">A2P</strain>
    </source>
</reference>
<accession>A0A1X7E786</accession>
<dbReference type="EMBL" id="FXAK01000002">
    <property type="protein sequence ID" value="SMF28384.1"/>
    <property type="molecule type" value="Genomic_DNA"/>
</dbReference>
<name>A0A1X7E786_9PROT</name>
<protein>
    <submittedName>
        <fullName evidence="1">Uncharacterized protein</fullName>
    </submittedName>
</protein>
<gene>
    <name evidence="1" type="ORF">SAMN02982917_1276</name>
</gene>
<dbReference type="AlphaFoldDB" id="A0A1X7E786"/>
<dbReference type="RefSeq" id="WP_167393185.1">
    <property type="nucleotide sequence ID" value="NZ_FXAK01000002.1"/>
</dbReference>
<organism evidence="1 2">
    <name type="scientific">Azospirillum oryzae</name>
    <dbReference type="NCBI Taxonomy" id="286727"/>
    <lineage>
        <taxon>Bacteria</taxon>
        <taxon>Pseudomonadati</taxon>
        <taxon>Pseudomonadota</taxon>
        <taxon>Alphaproteobacteria</taxon>
        <taxon>Rhodospirillales</taxon>
        <taxon>Azospirillaceae</taxon>
        <taxon>Azospirillum</taxon>
    </lineage>
</organism>
<proteinExistence type="predicted"/>
<evidence type="ECO:0000313" key="1">
    <source>
        <dbReference type="EMBL" id="SMF28384.1"/>
    </source>
</evidence>
<sequence length="48" mass="5226">MLCNIVTVASLGVLLLSGIGFSVTKAPKQDRQHQTDMPRRIADENIMG</sequence>
<dbReference type="Proteomes" id="UP000192936">
    <property type="component" value="Unassembled WGS sequence"/>
</dbReference>
<dbReference type="STRING" id="286727.SAMN02982917_1276"/>